<dbReference type="Gene3D" id="2.120.10.80">
    <property type="entry name" value="Kelch-type beta propeller"/>
    <property type="match status" value="2"/>
</dbReference>
<reference evidence="3 4" key="1">
    <citation type="submission" date="2023-08" db="EMBL/GenBank/DDBJ databases">
        <title>A Necator americanus chromosomal reference genome.</title>
        <authorList>
            <person name="Ilik V."/>
            <person name="Petrzelkova K.J."/>
            <person name="Pardy F."/>
            <person name="Fuh T."/>
            <person name="Niatou-Singa F.S."/>
            <person name="Gouil Q."/>
            <person name="Baker L."/>
            <person name="Ritchie M.E."/>
            <person name="Jex A.R."/>
            <person name="Gazzola D."/>
            <person name="Li H."/>
            <person name="Toshio Fujiwara R."/>
            <person name="Zhan B."/>
            <person name="Aroian R.V."/>
            <person name="Pafco B."/>
            <person name="Schwarz E.M."/>
        </authorList>
    </citation>
    <scope>NUCLEOTIDE SEQUENCE [LARGE SCALE GENOMIC DNA]</scope>
    <source>
        <strain evidence="3 4">Aroian</strain>
        <tissue evidence="3">Whole animal</tissue>
    </source>
</reference>
<organism evidence="3 4">
    <name type="scientific">Necator americanus</name>
    <name type="common">Human hookworm</name>
    <dbReference type="NCBI Taxonomy" id="51031"/>
    <lineage>
        <taxon>Eukaryota</taxon>
        <taxon>Metazoa</taxon>
        <taxon>Ecdysozoa</taxon>
        <taxon>Nematoda</taxon>
        <taxon>Chromadorea</taxon>
        <taxon>Rhabditida</taxon>
        <taxon>Rhabditina</taxon>
        <taxon>Rhabditomorpha</taxon>
        <taxon>Strongyloidea</taxon>
        <taxon>Ancylostomatidae</taxon>
        <taxon>Bunostominae</taxon>
        <taxon>Necator</taxon>
    </lineage>
</organism>
<dbReference type="SMART" id="SM00612">
    <property type="entry name" value="Kelch"/>
    <property type="match status" value="3"/>
</dbReference>
<gene>
    <name evidence="3" type="primary">Necator_chrI.g375</name>
    <name evidence="3" type="ORF">RB195_004254</name>
</gene>
<keyword evidence="2" id="KW-0677">Repeat</keyword>
<name>A0ABR1BL26_NECAM</name>
<evidence type="ECO:0000256" key="2">
    <source>
        <dbReference type="ARBA" id="ARBA00022737"/>
    </source>
</evidence>
<keyword evidence="1" id="KW-0880">Kelch repeat</keyword>
<evidence type="ECO:0000313" key="3">
    <source>
        <dbReference type="EMBL" id="KAK6725823.1"/>
    </source>
</evidence>
<dbReference type="PANTHER" id="PTHR24412">
    <property type="entry name" value="KELCH PROTEIN"/>
    <property type="match status" value="1"/>
</dbReference>
<proteinExistence type="predicted"/>
<dbReference type="EMBL" id="JAVFWL010000001">
    <property type="protein sequence ID" value="KAK6725823.1"/>
    <property type="molecule type" value="Genomic_DNA"/>
</dbReference>
<sequence>MLLRAVSSSILLIGGCTERQEAGALRSIEEVAFRQTESGLNASSRIVGQLQQPRRSPAVLRERNAALIVGGCKGKDSHLNSSERIQKINDQWKCEPAPLPNAVEGRSCAAFSNLDDSSGVIVGGFNGNDCLKSVELFKMNEKEVVSTTLENIPFRIKNGVAVSVGDDSILLFGGWDESHTTKAVFRLSFNKQHDSYHVDMESILPYDVEGHCCAIHNGYVYIIGGYDGISVLGTIIRYSIADKKSEILPVRLSTPRENHVCEVVFDRYIVVMAGWDGKRALDSVEVFEIVDEPPYLVPVSVNLKLAQDFAVGASGYDRDGTIGRAFLTFANRVEPAMGFLDRNLYHSRLRICARFKGITPRM</sequence>
<accession>A0ABR1BL26</accession>
<dbReference type="PANTHER" id="PTHR24412:SF489">
    <property type="entry name" value="RING FINGER DOMAIN AND KELCH REPEAT-CONTAINING PROTEIN DDB_G0271372"/>
    <property type="match status" value="1"/>
</dbReference>
<keyword evidence="4" id="KW-1185">Reference proteome</keyword>
<comment type="caution">
    <text evidence="3">The sequence shown here is derived from an EMBL/GenBank/DDBJ whole genome shotgun (WGS) entry which is preliminary data.</text>
</comment>
<dbReference type="PROSITE" id="PS51257">
    <property type="entry name" value="PROKAR_LIPOPROTEIN"/>
    <property type="match status" value="1"/>
</dbReference>
<protein>
    <recommendedName>
        <fullName evidence="5">Kelch repeat protein</fullName>
    </recommendedName>
</protein>
<evidence type="ECO:0000313" key="4">
    <source>
        <dbReference type="Proteomes" id="UP001303046"/>
    </source>
</evidence>
<dbReference type="Pfam" id="PF24681">
    <property type="entry name" value="Kelch_KLHDC2_KLHL20_DRC7"/>
    <property type="match status" value="1"/>
</dbReference>
<dbReference type="InterPro" id="IPR006652">
    <property type="entry name" value="Kelch_1"/>
</dbReference>
<dbReference type="Proteomes" id="UP001303046">
    <property type="component" value="Unassembled WGS sequence"/>
</dbReference>
<evidence type="ECO:0000256" key="1">
    <source>
        <dbReference type="ARBA" id="ARBA00022441"/>
    </source>
</evidence>
<evidence type="ECO:0008006" key="5">
    <source>
        <dbReference type="Google" id="ProtNLM"/>
    </source>
</evidence>
<dbReference type="InterPro" id="IPR015915">
    <property type="entry name" value="Kelch-typ_b-propeller"/>
</dbReference>
<dbReference type="SUPFAM" id="SSF117281">
    <property type="entry name" value="Kelch motif"/>
    <property type="match status" value="1"/>
</dbReference>